<dbReference type="InParanoid" id="K0IIA8"/>
<evidence type="ECO:0000256" key="1">
    <source>
        <dbReference type="ARBA" id="ARBA00004651"/>
    </source>
</evidence>
<protein>
    <submittedName>
        <fullName evidence="8">Putative archaeal preflagellin peptidase FlaK</fullName>
    </submittedName>
</protein>
<accession>K0IIA8</accession>
<keyword evidence="8" id="KW-0966">Cell projection</keyword>
<feature type="transmembrane region" description="Helical" evidence="6">
    <location>
        <begin position="82"/>
        <end position="102"/>
    </location>
</feature>
<dbReference type="InterPro" id="IPR009655">
    <property type="entry name" value="Preflagellin_peptidase_C"/>
</dbReference>
<evidence type="ECO:0000256" key="6">
    <source>
        <dbReference type="SAM" id="Phobius"/>
    </source>
</evidence>
<keyword evidence="3 6" id="KW-0812">Transmembrane</keyword>
<dbReference type="KEGG" id="nga:Ngar_c08050"/>
<evidence type="ECO:0000313" key="9">
    <source>
        <dbReference type="Proteomes" id="UP000008037"/>
    </source>
</evidence>
<dbReference type="Gene3D" id="1.20.120.1220">
    <property type="match status" value="1"/>
</dbReference>
<comment type="subcellular location">
    <subcellularLocation>
        <location evidence="1">Cell membrane</location>
        <topology evidence="1">Multi-pass membrane protein</topology>
    </subcellularLocation>
</comment>
<evidence type="ECO:0000256" key="3">
    <source>
        <dbReference type="ARBA" id="ARBA00022692"/>
    </source>
</evidence>
<evidence type="ECO:0000256" key="4">
    <source>
        <dbReference type="ARBA" id="ARBA00022989"/>
    </source>
</evidence>
<dbReference type="GO" id="GO:0005886">
    <property type="term" value="C:plasma membrane"/>
    <property type="evidence" value="ECO:0007669"/>
    <property type="project" value="UniProtKB-SubCell"/>
</dbReference>
<keyword evidence="8" id="KW-0969">Cilium</keyword>
<dbReference type="Gene3D" id="6.10.250.3240">
    <property type="match status" value="1"/>
</dbReference>
<evidence type="ECO:0000259" key="7">
    <source>
        <dbReference type="Pfam" id="PF06847"/>
    </source>
</evidence>
<feature type="transmembrane region" description="Helical" evidence="6">
    <location>
        <begin position="170"/>
        <end position="192"/>
    </location>
</feature>
<feature type="transmembrane region" description="Helical" evidence="6">
    <location>
        <begin position="273"/>
        <end position="298"/>
    </location>
</feature>
<proteinExistence type="predicted"/>
<dbReference type="InterPro" id="IPR052218">
    <property type="entry name" value="Preflagellin_Peptidase"/>
</dbReference>
<gene>
    <name evidence="8" type="primary">flaK2</name>
    <name evidence="8" type="ordered locus">Ngar_c08050</name>
</gene>
<name>K0IIA8_NITGG</name>
<keyword evidence="9" id="KW-1185">Reference proteome</keyword>
<dbReference type="Pfam" id="PF06847">
    <property type="entry name" value="Arc_PepC_II"/>
    <property type="match status" value="1"/>
</dbReference>
<keyword evidence="2" id="KW-1003">Cell membrane</keyword>
<dbReference type="PANTHER" id="PTHR36506:SF1">
    <property type="entry name" value="PREFLAGELLIN PEPTIDASE"/>
    <property type="match status" value="1"/>
</dbReference>
<dbReference type="AlphaFoldDB" id="K0IIA8"/>
<keyword evidence="8" id="KW-0282">Flagellum</keyword>
<keyword evidence="4 6" id="KW-1133">Transmembrane helix</keyword>
<dbReference type="Proteomes" id="UP000008037">
    <property type="component" value="Chromosome"/>
</dbReference>
<sequence>MKVSLNHSEVELVFLTISKRNADMHEIISTDTHSFITTSRQAPHCQLTMITGIDFELVRILLAAGMLGSASFFDIRRREVSDMLWVFFGITALAVYALEFAYGGAFDLLNTSVPILIAAVVSFGIYKSGLFGGADALALTTLAAILPTFSGGIAERVLLPAGSAFLVHPIAPLIVLSNAVILSLSLIGFNLASNAAYASKNPGKLFEGLEHESTGKKILAVTVGYKTGSKPGYAFPIEQLVDGRRQFSFALKNAETTEYETRRDVWVTRGTPFLAFMLAGFVSMLFVGDIAAIIMRLLF</sequence>
<feature type="transmembrane region" description="Helical" evidence="6">
    <location>
        <begin position="138"/>
        <end position="158"/>
    </location>
</feature>
<dbReference type="HOGENOM" id="CLU_1127120_0_0_2"/>
<reference evidence="8 9" key="1">
    <citation type="journal article" date="2012" name="Environ. Microbiol.">
        <title>The genome of the ammonia-oxidizing Candidatus Nitrososphaera gargensis: insights into metabolic versatility and environmental adaptations.</title>
        <authorList>
            <person name="Spang A."/>
            <person name="Poehlein A."/>
            <person name="Offre P."/>
            <person name="Zumbragel S."/>
            <person name="Haider S."/>
            <person name="Rychlik N."/>
            <person name="Nowka B."/>
            <person name="Schmeisser C."/>
            <person name="Lebedeva E.V."/>
            <person name="Rattei T."/>
            <person name="Bohm C."/>
            <person name="Schmid M."/>
            <person name="Galushko A."/>
            <person name="Hatzenpichler R."/>
            <person name="Weinmaier T."/>
            <person name="Daniel R."/>
            <person name="Schleper C."/>
            <person name="Spieck E."/>
            <person name="Streit W."/>
            <person name="Wagner M."/>
        </authorList>
    </citation>
    <scope>NUCLEOTIDE SEQUENCE [LARGE SCALE GENOMIC DNA]</scope>
    <source>
        <strain evidence="9">Ga9.2</strain>
    </source>
</reference>
<dbReference type="STRING" id="1237085.Ngar_c08050"/>
<feature type="domain" description="Preflagellin peptidase C-terminal" evidence="7">
    <location>
        <begin position="262"/>
        <end position="290"/>
    </location>
</feature>
<feature type="transmembrane region" description="Helical" evidence="6">
    <location>
        <begin position="108"/>
        <end position="126"/>
    </location>
</feature>
<dbReference type="EMBL" id="CP002408">
    <property type="protein sequence ID" value="AFU57747.1"/>
    <property type="molecule type" value="Genomic_DNA"/>
</dbReference>
<dbReference type="PANTHER" id="PTHR36506">
    <property type="entry name" value="PREFLAGELLIN PEPTIDASE"/>
    <property type="match status" value="1"/>
</dbReference>
<evidence type="ECO:0000256" key="2">
    <source>
        <dbReference type="ARBA" id="ARBA00022475"/>
    </source>
</evidence>
<keyword evidence="5 6" id="KW-0472">Membrane</keyword>
<evidence type="ECO:0000313" key="8">
    <source>
        <dbReference type="EMBL" id="AFU57747.1"/>
    </source>
</evidence>
<evidence type="ECO:0000256" key="5">
    <source>
        <dbReference type="ARBA" id="ARBA00023136"/>
    </source>
</evidence>
<organism evidence="8 9">
    <name type="scientific">Nitrososphaera gargensis (strain Ga9.2)</name>
    <dbReference type="NCBI Taxonomy" id="1237085"/>
    <lineage>
        <taxon>Archaea</taxon>
        <taxon>Nitrososphaerota</taxon>
        <taxon>Nitrososphaeria</taxon>
        <taxon>Nitrososphaerales</taxon>
        <taxon>Nitrososphaeraceae</taxon>
        <taxon>Nitrososphaera</taxon>
    </lineage>
</organism>